<dbReference type="InterPro" id="IPR010201">
    <property type="entry name" value="HflK"/>
</dbReference>
<evidence type="ECO:0000259" key="8">
    <source>
        <dbReference type="SMART" id="SM00244"/>
    </source>
</evidence>
<comment type="similarity">
    <text evidence="2 6">Belongs to the band 7/mec-2 family. HflK subfamily.</text>
</comment>
<dbReference type="SMART" id="SM00244">
    <property type="entry name" value="PHB"/>
    <property type="match status" value="1"/>
</dbReference>
<organism evidence="9 10">
    <name type="scientific">Candidatus Entotheonella gemina</name>
    <dbReference type="NCBI Taxonomy" id="1429439"/>
    <lineage>
        <taxon>Bacteria</taxon>
        <taxon>Pseudomonadati</taxon>
        <taxon>Nitrospinota/Tectimicrobiota group</taxon>
        <taxon>Candidatus Tectimicrobiota</taxon>
        <taxon>Candidatus Entotheonellia</taxon>
        <taxon>Candidatus Entotheonellales</taxon>
        <taxon>Candidatus Entotheonellaceae</taxon>
        <taxon>Candidatus Entotheonella</taxon>
    </lineage>
</organism>
<evidence type="ECO:0000256" key="1">
    <source>
        <dbReference type="ARBA" id="ARBA00004167"/>
    </source>
</evidence>
<feature type="domain" description="Band 7" evidence="8">
    <location>
        <begin position="82"/>
        <end position="260"/>
    </location>
</feature>
<dbReference type="GO" id="GO:0016020">
    <property type="term" value="C:membrane"/>
    <property type="evidence" value="ECO:0007669"/>
    <property type="project" value="UniProtKB-SubCell"/>
</dbReference>
<dbReference type="InterPro" id="IPR036013">
    <property type="entry name" value="Band_7/SPFH_dom_sf"/>
</dbReference>
<comment type="subcellular location">
    <subcellularLocation>
        <location evidence="1">Membrane</location>
        <topology evidence="1">Single-pass membrane protein</topology>
    </subcellularLocation>
</comment>
<keyword evidence="5 6" id="KW-0472">Membrane</keyword>
<comment type="caution">
    <text evidence="9">The sequence shown here is derived from an EMBL/GenBank/DDBJ whole genome shotgun (WGS) entry which is preliminary data.</text>
</comment>
<dbReference type="PANTHER" id="PTHR43327:SF2">
    <property type="entry name" value="MODULATOR OF FTSH PROTEASE HFLK"/>
    <property type="match status" value="1"/>
</dbReference>
<feature type="transmembrane region" description="Helical" evidence="6">
    <location>
        <begin position="62"/>
        <end position="87"/>
    </location>
</feature>
<protein>
    <recommendedName>
        <fullName evidence="6">Protein HflK</fullName>
    </recommendedName>
</protein>
<accession>W4MA46</accession>
<dbReference type="InterPro" id="IPR050710">
    <property type="entry name" value="Band7/mec-2_domain"/>
</dbReference>
<feature type="compositionally biased region" description="Basic and acidic residues" evidence="7">
    <location>
        <begin position="1"/>
        <end position="13"/>
    </location>
</feature>
<evidence type="ECO:0000256" key="2">
    <source>
        <dbReference type="ARBA" id="ARBA00006971"/>
    </source>
</evidence>
<evidence type="ECO:0000256" key="4">
    <source>
        <dbReference type="ARBA" id="ARBA00022989"/>
    </source>
</evidence>
<name>W4MA46_9BACT</name>
<dbReference type="AlphaFoldDB" id="W4MA46"/>
<dbReference type="Pfam" id="PF01145">
    <property type="entry name" value="Band_7"/>
    <property type="match status" value="1"/>
</dbReference>
<dbReference type="NCBIfam" id="TIGR01933">
    <property type="entry name" value="hflK"/>
    <property type="match status" value="1"/>
</dbReference>
<keyword evidence="10" id="KW-1185">Reference proteome</keyword>
<reference evidence="9 10" key="1">
    <citation type="journal article" date="2014" name="Nature">
        <title>An environmental bacterial taxon with a large and distinct metabolic repertoire.</title>
        <authorList>
            <person name="Wilson M.C."/>
            <person name="Mori T."/>
            <person name="Ruckert C."/>
            <person name="Uria A.R."/>
            <person name="Helf M.J."/>
            <person name="Takada K."/>
            <person name="Gernert C."/>
            <person name="Steffens U.A."/>
            <person name="Heycke N."/>
            <person name="Schmitt S."/>
            <person name="Rinke C."/>
            <person name="Helfrich E.J."/>
            <person name="Brachmann A.O."/>
            <person name="Gurgui C."/>
            <person name="Wakimoto T."/>
            <person name="Kracht M."/>
            <person name="Crusemann M."/>
            <person name="Hentschel U."/>
            <person name="Abe I."/>
            <person name="Matsunaga S."/>
            <person name="Kalinowski J."/>
            <person name="Takeyama H."/>
            <person name="Piel J."/>
        </authorList>
    </citation>
    <scope>NUCLEOTIDE SEQUENCE [LARGE SCALE GENOMIC DNA]</scope>
    <source>
        <strain evidence="10">TSY2</strain>
    </source>
</reference>
<dbReference type="Proteomes" id="UP000019140">
    <property type="component" value="Unassembled WGS sequence"/>
</dbReference>
<feature type="region of interest" description="Disordered" evidence="7">
    <location>
        <begin position="1"/>
        <end position="25"/>
    </location>
</feature>
<sequence>MDTERPDVDDSREPAQTPVPTAHQGPSWRATLFRHWLARLAATLMRLTHLAGQAWLRLNLRYIGLSLVLGTVMLAVAAYLLSGFYTVQPGEIAVVRRFGKVIATLRQEGLRYRLPWPIETQTIVNASVIRRESIGLAGTGSDQSGTPLPKLQVLSGDVNLVAYEIIVQYRIREPAAYLFNINDAHGQLVRDTVQAVIVKLSGSAGVDAILTTERHALQQDMHREVQTLLDQYQSGLMVVSVNLQKAYPPDDVADAFRDVASAREDKDRAISEAEAYGNTIIPKARGEAERILAEATSYATEQVDRATGAAESFTVILNQYEADRVRYGEEVTRFRLYWERMEKILPRVQTYIINRGEQVNLRLLDDSNIASFPPLPGGSRR</sequence>
<evidence type="ECO:0000313" key="9">
    <source>
        <dbReference type="EMBL" id="ETX07073.1"/>
    </source>
</evidence>
<proteinExistence type="inferred from homology"/>
<dbReference type="EMBL" id="AZHX01000536">
    <property type="protein sequence ID" value="ETX07073.1"/>
    <property type="molecule type" value="Genomic_DNA"/>
</dbReference>
<dbReference type="HOGENOM" id="CLU_039173_0_1_7"/>
<dbReference type="InterPro" id="IPR001107">
    <property type="entry name" value="Band_7"/>
</dbReference>
<keyword evidence="3 6" id="KW-0812">Transmembrane</keyword>
<gene>
    <name evidence="9" type="ORF">ETSY2_13320</name>
</gene>
<evidence type="ECO:0000256" key="3">
    <source>
        <dbReference type="ARBA" id="ARBA00022692"/>
    </source>
</evidence>
<evidence type="ECO:0000256" key="7">
    <source>
        <dbReference type="SAM" id="MobiDB-lite"/>
    </source>
</evidence>
<evidence type="ECO:0000256" key="6">
    <source>
        <dbReference type="RuleBase" id="RU364113"/>
    </source>
</evidence>
<dbReference type="PANTHER" id="PTHR43327">
    <property type="entry name" value="STOMATIN-LIKE PROTEIN 2, MITOCHONDRIAL"/>
    <property type="match status" value="1"/>
</dbReference>
<comment type="subunit">
    <text evidence="6">HflC and HflK may interact to form a multimeric complex.</text>
</comment>
<keyword evidence="4 6" id="KW-1133">Transmembrane helix</keyword>
<dbReference type="Gene3D" id="3.30.479.30">
    <property type="entry name" value="Band 7 domain"/>
    <property type="match status" value="1"/>
</dbReference>
<dbReference type="SUPFAM" id="SSF117892">
    <property type="entry name" value="Band 7/SPFH domain"/>
    <property type="match status" value="1"/>
</dbReference>
<dbReference type="CDD" id="cd03404">
    <property type="entry name" value="SPFH_HflK"/>
    <property type="match status" value="1"/>
</dbReference>
<evidence type="ECO:0000313" key="10">
    <source>
        <dbReference type="Proteomes" id="UP000019140"/>
    </source>
</evidence>
<evidence type="ECO:0000256" key="5">
    <source>
        <dbReference type="ARBA" id="ARBA00023136"/>
    </source>
</evidence>
<comment type="function">
    <text evidence="6">HflC and HflK could encode or regulate a protease.</text>
</comment>